<reference evidence="27" key="1">
    <citation type="submission" date="2016-10" db="EMBL/GenBank/DDBJ databases">
        <authorList>
            <person name="Varghese N."/>
            <person name="Submissions S."/>
        </authorList>
    </citation>
    <scope>NUCLEOTIDE SEQUENCE [LARGE SCALE GENOMIC DNA]</scope>
    <source>
        <strain evidence="27">Nm76</strain>
    </source>
</reference>
<evidence type="ECO:0000256" key="17">
    <source>
        <dbReference type="ARBA" id="ARBA00030592"/>
    </source>
</evidence>
<evidence type="ECO:0000256" key="9">
    <source>
        <dbReference type="ARBA" id="ARBA00019357"/>
    </source>
</evidence>
<evidence type="ECO:0000256" key="18">
    <source>
        <dbReference type="ARBA" id="ARBA00032510"/>
    </source>
</evidence>
<sequence>MEADSLADWLTYLESLHPKTIEMGLARVNRIRSKLALTPQFPIIMVGGTNGKGSVCAMLESILFCAGYKVGCYTSPHLLRYNERVRINKNEVADKSLCDAFAHIDAARKDCDTSLTFFEFGTLAAVHIFIQARVDVAILEVGLGGRLDAVNIFDADCAIVTSIDLDHMDYLGDTREKIGFEKAAIFRKGKPAICAEADIPDSVYQQIETSGAQFFRLTQEFGFSNKGIQWDYWGPKGGRHSLPFPALRGAKQLQNASACLVALDTLCELLPVSMKDIRQGLGEAVIPGRFQMVSTQPMIILDVAHNPAAAAVLAENLAATKPSGRTYAVFSMLQDKDIQGVIQTLKNAIDFWLVSAIPSPRAASADYLINEIHQAGISSDKDVIHQFSDSAAAFVFACEQAGKNDRICVFGSFYTVSGVLQYLGTQQSR</sequence>
<dbReference type="UniPathway" id="UPA00077">
    <property type="reaction ID" value="UER00157"/>
</dbReference>
<keyword evidence="10 23" id="KW-0436">Ligase</keyword>
<comment type="catalytic activity">
    <reaction evidence="19">
        <text>(6S)-5,6,7,8-tetrahydrofolyl-(gamma-L-Glu)(n) + L-glutamate + ATP = (6S)-5,6,7,8-tetrahydrofolyl-(gamma-L-Glu)(n+1) + ADP + phosphate + H(+)</text>
        <dbReference type="Rhea" id="RHEA:10580"/>
        <dbReference type="Rhea" id="RHEA-COMP:14738"/>
        <dbReference type="Rhea" id="RHEA-COMP:14740"/>
        <dbReference type="ChEBI" id="CHEBI:15378"/>
        <dbReference type="ChEBI" id="CHEBI:29985"/>
        <dbReference type="ChEBI" id="CHEBI:30616"/>
        <dbReference type="ChEBI" id="CHEBI:43474"/>
        <dbReference type="ChEBI" id="CHEBI:141005"/>
        <dbReference type="ChEBI" id="CHEBI:456216"/>
        <dbReference type="EC" id="6.3.2.17"/>
    </reaction>
</comment>
<dbReference type="GO" id="GO:0005524">
    <property type="term" value="F:ATP binding"/>
    <property type="evidence" value="ECO:0007669"/>
    <property type="project" value="UniProtKB-KW"/>
</dbReference>
<dbReference type="SUPFAM" id="SSF53244">
    <property type="entry name" value="MurD-like peptide ligases, peptide-binding domain"/>
    <property type="match status" value="1"/>
</dbReference>
<evidence type="ECO:0000256" key="5">
    <source>
        <dbReference type="ARBA" id="ARBA00008276"/>
    </source>
</evidence>
<dbReference type="GO" id="GO:0046656">
    <property type="term" value="P:folic acid biosynthetic process"/>
    <property type="evidence" value="ECO:0007669"/>
    <property type="project" value="UniProtKB-KW"/>
</dbReference>
<dbReference type="GO" id="GO:0046654">
    <property type="term" value="P:tetrahydrofolate biosynthetic process"/>
    <property type="evidence" value="ECO:0007669"/>
    <property type="project" value="UniProtKB-UniPathway"/>
</dbReference>
<dbReference type="EC" id="6.3.2.12" evidence="7"/>
<dbReference type="PROSITE" id="PS01011">
    <property type="entry name" value="FOLYLPOLYGLU_SYNT_1"/>
    <property type="match status" value="1"/>
</dbReference>
<comment type="catalytic activity">
    <reaction evidence="21">
        <text>(6R)-5,10-methylenetetrahydrofolyl-(gamma-L-Glu)(n) + L-glutamate + ATP = (6R)-5,10-methylenetetrahydrofolyl-(gamma-L-Glu)(n+1) + ADP + phosphate + H(+)</text>
        <dbReference type="Rhea" id="RHEA:51912"/>
        <dbReference type="Rhea" id="RHEA-COMP:13257"/>
        <dbReference type="Rhea" id="RHEA-COMP:13258"/>
        <dbReference type="ChEBI" id="CHEBI:15378"/>
        <dbReference type="ChEBI" id="CHEBI:29985"/>
        <dbReference type="ChEBI" id="CHEBI:30616"/>
        <dbReference type="ChEBI" id="CHEBI:43474"/>
        <dbReference type="ChEBI" id="CHEBI:136572"/>
        <dbReference type="ChEBI" id="CHEBI:456216"/>
        <dbReference type="EC" id="6.3.2.17"/>
    </reaction>
</comment>
<evidence type="ECO:0000256" key="19">
    <source>
        <dbReference type="ARBA" id="ARBA00047493"/>
    </source>
</evidence>
<feature type="domain" description="Mur ligase C-terminal" evidence="24">
    <location>
        <begin position="288"/>
        <end position="413"/>
    </location>
</feature>
<evidence type="ECO:0000256" key="3">
    <source>
        <dbReference type="ARBA" id="ARBA00004799"/>
    </source>
</evidence>
<keyword evidence="27" id="KW-1185">Reference proteome</keyword>
<dbReference type="InterPro" id="IPR036615">
    <property type="entry name" value="Mur_ligase_C_dom_sf"/>
</dbReference>
<dbReference type="Gene3D" id="3.40.1190.10">
    <property type="entry name" value="Mur-like, catalytic domain"/>
    <property type="match status" value="1"/>
</dbReference>
<evidence type="ECO:0000256" key="10">
    <source>
        <dbReference type="ARBA" id="ARBA00022598"/>
    </source>
</evidence>
<dbReference type="STRING" id="42354.SAMN05216333_11618"/>
<comment type="function">
    <text evidence="2">Functions in two distinct reactions of the de novo folate biosynthetic pathway. Catalyzes the addition of a glutamate residue to dihydropteroate (7,8-dihydropteroate or H2Pte) to form dihydrofolate (7,8-dihydrofolate monoglutamate or H2Pte-Glu). Also catalyzes successive additions of L-glutamate to tetrahydrofolate or 10-formyltetrahydrofolate or 5,10-methylenetetrahydrofolate, leading to folylpolyglutamate derivatives.</text>
</comment>
<evidence type="ECO:0000256" key="14">
    <source>
        <dbReference type="ARBA" id="ARBA00022842"/>
    </source>
</evidence>
<dbReference type="GO" id="GO:0005737">
    <property type="term" value="C:cytoplasm"/>
    <property type="evidence" value="ECO:0007669"/>
    <property type="project" value="TreeGrafter"/>
</dbReference>
<dbReference type="Gene3D" id="3.90.190.20">
    <property type="entry name" value="Mur ligase, C-terminal domain"/>
    <property type="match status" value="1"/>
</dbReference>
<keyword evidence="14" id="KW-0460">Magnesium</keyword>
<dbReference type="NCBIfam" id="TIGR01499">
    <property type="entry name" value="folC"/>
    <property type="match status" value="1"/>
</dbReference>
<dbReference type="Proteomes" id="UP000198814">
    <property type="component" value="Unassembled WGS sequence"/>
</dbReference>
<gene>
    <name evidence="26" type="ORF">SAMN05216333_11618</name>
</gene>
<evidence type="ECO:0000256" key="20">
    <source>
        <dbReference type="ARBA" id="ARBA00047808"/>
    </source>
</evidence>
<protein>
    <recommendedName>
        <fullName evidence="9">Dihydrofolate synthase/folylpolyglutamate synthase</fullName>
        <ecNumber evidence="7">6.3.2.12</ecNumber>
        <ecNumber evidence="8">6.3.2.17</ecNumber>
    </recommendedName>
    <alternativeName>
        <fullName evidence="18">Folylpoly-gamma-glutamate synthetase-dihydrofolate synthetase</fullName>
    </alternativeName>
    <alternativeName>
        <fullName evidence="16">Folylpolyglutamate synthetase</fullName>
    </alternativeName>
    <alternativeName>
        <fullName evidence="17">Tetrahydrofolylpolyglutamate synthase</fullName>
    </alternativeName>
</protein>
<evidence type="ECO:0000256" key="6">
    <source>
        <dbReference type="ARBA" id="ARBA00011245"/>
    </source>
</evidence>
<name>A0A1H8S039_9PROT</name>
<keyword evidence="12 23" id="KW-0547">Nucleotide-binding</keyword>
<evidence type="ECO:0000256" key="13">
    <source>
        <dbReference type="ARBA" id="ARBA00022840"/>
    </source>
</evidence>
<evidence type="ECO:0000256" key="15">
    <source>
        <dbReference type="ARBA" id="ARBA00022909"/>
    </source>
</evidence>
<comment type="pathway">
    <text evidence="3">Cofactor biosynthesis; tetrahydrofolate biosynthesis; 7,8-dihydrofolate from 2-amino-4-hydroxy-6-hydroxymethyl-7,8-dihydropteridine diphosphate and 4-aminobenzoate: step 2/2.</text>
</comment>
<dbReference type="EMBL" id="FODO01000016">
    <property type="protein sequence ID" value="SEO71553.1"/>
    <property type="molecule type" value="Genomic_DNA"/>
</dbReference>
<dbReference type="InterPro" id="IPR036565">
    <property type="entry name" value="Mur-like_cat_sf"/>
</dbReference>
<dbReference type="GO" id="GO:0008841">
    <property type="term" value="F:dihydrofolate synthase activity"/>
    <property type="evidence" value="ECO:0007669"/>
    <property type="project" value="UniProtKB-EC"/>
</dbReference>
<dbReference type="InterPro" id="IPR013221">
    <property type="entry name" value="Mur_ligase_cen"/>
</dbReference>
<dbReference type="Pfam" id="PF08245">
    <property type="entry name" value="Mur_ligase_M"/>
    <property type="match status" value="1"/>
</dbReference>
<dbReference type="FunFam" id="3.40.1190.10:FF:000004">
    <property type="entry name" value="Dihydrofolate synthase/folylpolyglutamate synthase"/>
    <property type="match status" value="1"/>
</dbReference>
<dbReference type="PANTHER" id="PTHR11136">
    <property type="entry name" value="FOLYLPOLYGLUTAMATE SYNTHASE-RELATED"/>
    <property type="match status" value="1"/>
</dbReference>
<keyword evidence="15" id="KW-0289">Folate biosynthesis</keyword>
<comment type="pathway">
    <text evidence="4">Cofactor biosynthesis; tetrahydrofolylpolyglutamate biosynthesis.</text>
</comment>
<comment type="catalytic activity">
    <reaction evidence="22">
        <text>7,8-dihydropteroate + L-glutamate + ATP = 7,8-dihydrofolate + ADP + phosphate + H(+)</text>
        <dbReference type="Rhea" id="RHEA:23584"/>
        <dbReference type="ChEBI" id="CHEBI:15378"/>
        <dbReference type="ChEBI" id="CHEBI:17839"/>
        <dbReference type="ChEBI" id="CHEBI:29985"/>
        <dbReference type="ChEBI" id="CHEBI:30616"/>
        <dbReference type="ChEBI" id="CHEBI:43474"/>
        <dbReference type="ChEBI" id="CHEBI:57451"/>
        <dbReference type="ChEBI" id="CHEBI:456216"/>
        <dbReference type="EC" id="6.3.2.12"/>
    </reaction>
</comment>
<evidence type="ECO:0000256" key="2">
    <source>
        <dbReference type="ARBA" id="ARBA00002714"/>
    </source>
</evidence>
<dbReference type="NCBIfam" id="NF008101">
    <property type="entry name" value="PRK10846.1"/>
    <property type="match status" value="1"/>
</dbReference>
<comment type="similarity">
    <text evidence="5 23">Belongs to the folylpolyglutamate synthase family.</text>
</comment>
<evidence type="ECO:0000256" key="4">
    <source>
        <dbReference type="ARBA" id="ARBA00005150"/>
    </source>
</evidence>
<dbReference type="InterPro" id="IPR001645">
    <property type="entry name" value="Folylpolyglutamate_synth"/>
</dbReference>
<dbReference type="RefSeq" id="WP_090319693.1">
    <property type="nucleotide sequence ID" value="NZ_FNOE01000015.1"/>
</dbReference>
<dbReference type="AlphaFoldDB" id="A0A1H8S039"/>
<dbReference type="PIRSF" id="PIRSF001563">
    <property type="entry name" value="Folylpolyglu_synth"/>
    <property type="match status" value="1"/>
</dbReference>
<evidence type="ECO:0000256" key="1">
    <source>
        <dbReference type="ARBA" id="ARBA00001946"/>
    </source>
</evidence>
<evidence type="ECO:0000313" key="26">
    <source>
        <dbReference type="EMBL" id="SEO71553.1"/>
    </source>
</evidence>
<evidence type="ECO:0000256" key="21">
    <source>
        <dbReference type="ARBA" id="ARBA00049035"/>
    </source>
</evidence>
<comment type="catalytic activity">
    <reaction evidence="20">
        <text>10-formyltetrahydrofolyl-(gamma-L-Glu)(n) + L-glutamate + ATP = 10-formyltetrahydrofolyl-(gamma-L-Glu)(n+1) + ADP + phosphate + H(+)</text>
        <dbReference type="Rhea" id="RHEA:51904"/>
        <dbReference type="Rhea" id="RHEA-COMP:13088"/>
        <dbReference type="Rhea" id="RHEA-COMP:14300"/>
        <dbReference type="ChEBI" id="CHEBI:15378"/>
        <dbReference type="ChEBI" id="CHEBI:29985"/>
        <dbReference type="ChEBI" id="CHEBI:30616"/>
        <dbReference type="ChEBI" id="CHEBI:43474"/>
        <dbReference type="ChEBI" id="CHEBI:134413"/>
        <dbReference type="ChEBI" id="CHEBI:456216"/>
        <dbReference type="EC" id="6.3.2.17"/>
    </reaction>
</comment>
<dbReference type="InterPro" id="IPR004101">
    <property type="entry name" value="Mur_ligase_C"/>
</dbReference>
<evidence type="ECO:0000256" key="12">
    <source>
        <dbReference type="ARBA" id="ARBA00022741"/>
    </source>
</evidence>
<dbReference type="EC" id="6.3.2.17" evidence="8"/>
<evidence type="ECO:0000259" key="24">
    <source>
        <dbReference type="Pfam" id="PF02875"/>
    </source>
</evidence>
<dbReference type="GO" id="GO:0004326">
    <property type="term" value="F:tetrahydrofolylpolyglutamate synthase activity"/>
    <property type="evidence" value="ECO:0007669"/>
    <property type="project" value="UniProtKB-EC"/>
</dbReference>
<accession>A0A1H8S039</accession>
<evidence type="ECO:0000256" key="8">
    <source>
        <dbReference type="ARBA" id="ARBA00013025"/>
    </source>
</evidence>
<evidence type="ECO:0000259" key="25">
    <source>
        <dbReference type="Pfam" id="PF08245"/>
    </source>
</evidence>
<keyword evidence="13 23" id="KW-0067">ATP-binding</keyword>
<dbReference type="InterPro" id="IPR018109">
    <property type="entry name" value="Folylpolyglutamate_synth_CS"/>
</dbReference>
<proteinExistence type="inferred from homology"/>
<evidence type="ECO:0000256" key="22">
    <source>
        <dbReference type="ARBA" id="ARBA00049161"/>
    </source>
</evidence>
<organism evidence="26 27">
    <name type="scientific">Nitrosomonas oligotropha</name>
    <dbReference type="NCBI Taxonomy" id="42354"/>
    <lineage>
        <taxon>Bacteria</taxon>
        <taxon>Pseudomonadati</taxon>
        <taxon>Pseudomonadota</taxon>
        <taxon>Betaproteobacteria</taxon>
        <taxon>Nitrosomonadales</taxon>
        <taxon>Nitrosomonadaceae</taxon>
        <taxon>Nitrosomonas</taxon>
    </lineage>
</organism>
<dbReference type="GO" id="GO:0046872">
    <property type="term" value="F:metal ion binding"/>
    <property type="evidence" value="ECO:0007669"/>
    <property type="project" value="UniProtKB-KW"/>
</dbReference>
<keyword evidence="11" id="KW-0479">Metal-binding</keyword>
<feature type="domain" description="Mur ligase central" evidence="25">
    <location>
        <begin position="46"/>
        <end position="213"/>
    </location>
</feature>
<comment type="cofactor">
    <cofactor evidence="1">
        <name>Mg(2+)</name>
        <dbReference type="ChEBI" id="CHEBI:18420"/>
    </cofactor>
</comment>
<evidence type="ECO:0000256" key="7">
    <source>
        <dbReference type="ARBA" id="ARBA00013023"/>
    </source>
</evidence>
<dbReference type="OrthoDB" id="9809356at2"/>
<dbReference type="Pfam" id="PF02875">
    <property type="entry name" value="Mur_ligase_C"/>
    <property type="match status" value="1"/>
</dbReference>
<comment type="subunit">
    <text evidence="6">Monomer.</text>
</comment>
<evidence type="ECO:0000313" key="27">
    <source>
        <dbReference type="Proteomes" id="UP000198814"/>
    </source>
</evidence>
<dbReference type="PANTHER" id="PTHR11136:SF0">
    <property type="entry name" value="DIHYDROFOLATE SYNTHETASE-RELATED"/>
    <property type="match status" value="1"/>
</dbReference>
<evidence type="ECO:0000256" key="23">
    <source>
        <dbReference type="PIRNR" id="PIRNR001563"/>
    </source>
</evidence>
<evidence type="ECO:0000256" key="16">
    <source>
        <dbReference type="ARBA" id="ARBA00030048"/>
    </source>
</evidence>
<evidence type="ECO:0000256" key="11">
    <source>
        <dbReference type="ARBA" id="ARBA00022723"/>
    </source>
</evidence>
<dbReference type="SUPFAM" id="SSF53623">
    <property type="entry name" value="MurD-like peptide ligases, catalytic domain"/>
    <property type="match status" value="1"/>
</dbReference>